<dbReference type="Proteomes" id="UP000886723">
    <property type="component" value="Unassembled WGS sequence"/>
</dbReference>
<dbReference type="InterPro" id="IPR025874">
    <property type="entry name" value="DZR"/>
</dbReference>
<name>A0A9D1NUS0_9FIRM</name>
<evidence type="ECO:0000259" key="3">
    <source>
        <dbReference type="Pfam" id="PF12773"/>
    </source>
</evidence>
<dbReference type="Pfam" id="PF12773">
    <property type="entry name" value="DZR"/>
    <property type="match status" value="1"/>
</dbReference>
<evidence type="ECO:0000256" key="1">
    <source>
        <dbReference type="SAM" id="MobiDB-lite"/>
    </source>
</evidence>
<evidence type="ECO:0000256" key="2">
    <source>
        <dbReference type="SAM" id="Phobius"/>
    </source>
</evidence>
<accession>A0A9D1NUS0</accession>
<keyword evidence="2" id="KW-1133">Transmembrane helix</keyword>
<dbReference type="EMBL" id="DVON01000156">
    <property type="protein sequence ID" value="HIV12862.1"/>
    <property type="molecule type" value="Genomic_DNA"/>
</dbReference>
<feature type="domain" description="DUF4234" evidence="4">
    <location>
        <begin position="9"/>
        <end position="75"/>
    </location>
</feature>
<comment type="caution">
    <text evidence="5">The sequence shown here is derived from an EMBL/GenBank/DDBJ whole genome shotgun (WGS) entry which is preliminary data.</text>
</comment>
<proteinExistence type="predicted"/>
<feature type="transmembrane region" description="Helical" evidence="2">
    <location>
        <begin position="9"/>
        <end position="28"/>
    </location>
</feature>
<evidence type="ECO:0000313" key="6">
    <source>
        <dbReference type="Proteomes" id="UP000886723"/>
    </source>
</evidence>
<gene>
    <name evidence="5" type="ORF">IAA63_06955</name>
</gene>
<evidence type="ECO:0000259" key="4">
    <source>
        <dbReference type="Pfam" id="PF14018"/>
    </source>
</evidence>
<keyword evidence="2" id="KW-0812">Transmembrane</keyword>
<reference evidence="5" key="1">
    <citation type="submission" date="2020-10" db="EMBL/GenBank/DDBJ databases">
        <authorList>
            <person name="Gilroy R."/>
        </authorList>
    </citation>
    <scope>NUCLEOTIDE SEQUENCE</scope>
    <source>
        <strain evidence="5">ChiBcec2-4451</strain>
    </source>
</reference>
<keyword evidence="2" id="KW-0472">Membrane</keyword>
<feature type="domain" description="DZANK-type" evidence="3">
    <location>
        <begin position="189"/>
        <end position="295"/>
    </location>
</feature>
<organism evidence="5 6">
    <name type="scientific">Candidatus Pullilachnospira stercoravium</name>
    <dbReference type="NCBI Taxonomy" id="2840913"/>
    <lineage>
        <taxon>Bacteria</taxon>
        <taxon>Bacillati</taxon>
        <taxon>Bacillota</taxon>
        <taxon>Clostridia</taxon>
        <taxon>Lachnospirales</taxon>
        <taxon>Lachnospiraceae</taxon>
        <taxon>Lachnospiraceae incertae sedis</taxon>
        <taxon>Candidatus Pullilachnospira</taxon>
    </lineage>
</organism>
<evidence type="ECO:0000313" key="5">
    <source>
        <dbReference type="EMBL" id="HIV12862.1"/>
    </source>
</evidence>
<protein>
    <submittedName>
        <fullName evidence="5">DUF4234 domain-containing protein</fullName>
    </submittedName>
</protein>
<sequence>MRFKKRDGLVCTIFSVITCGIYGIYFWYCYGEDVNELCAEDGKHTPNYIVAWLLSLITCGIYGIYWTYNLASRLDTAGRKYQVNVESPVFFTLFMNIPVLGYLYACDIMNKFAESYLRMYPGGNGGYSYQQPGPGPVPPYGQEEPRQSMGQQFGEDLKSTFMDVGRSVKQSVSDAMRTVSPEQELVRTCRNCGAEIPAGKQYCTRCGFPVDAPGPQDGGQPGPDMGMPPQSAEGQSAQAEDNGAMKPAGDLSETPAAGPEMADFGQNHPEAEAPDLCPNCGSVIQKGDKFCIHCGYRL</sequence>
<dbReference type="AlphaFoldDB" id="A0A9D1NUS0"/>
<feature type="region of interest" description="Disordered" evidence="1">
    <location>
        <begin position="213"/>
        <end position="270"/>
    </location>
</feature>
<feature type="transmembrane region" description="Helical" evidence="2">
    <location>
        <begin position="89"/>
        <end position="105"/>
    </location>
</feature>
<dbReference type="InterPro" id="IPR025328">
    <property type="entry name" value="DUF4234"/>
</dbReference>
<feature type="transmembrane region" description="Helical" evidence="2">
    <location>
        <begin position="48"/>
        <end position="68"/>
    </location>
</feature>
<dbReference type="Pfam" id="PF14018">
    <property type="entry name" value="DUF4234"/>
    <property type="match status" value="1"/>
</dbReference>
<reference evidence="5" key="2">
    <citation type="journal article" date="2021" name="PeerJ">
        <title>Extensive microbial diversity within the chicken gut microbiome revealed by metagenomics and culture.</title>
        <authorList>
            <person name="Gilroy R."/>
            <person name="Ravi A."/>
            <person name="Getino M."/>
            <person name="Pursley I."/>
            <person name="Horton D.L."/>
            <person name="Alikhan N.F."/>
            <person name="Baker D."/>
            <person name="Gharbi K."/>
            <person name="Hall N."/>
            <person name="Watson M."/>
            <person name="Adriaenssens E.M."/>
            <person name="Foster-Nyarko E."/>
            <person name="Jarju S."/>
            <person name="Secka A."/>
            <person name="Antonio M."/>
            <person name="Oren A."/>
            <person name="Chaudhuri R.R."/>
            <person name="La Ragione R."/>
            <person name="Hildebrand F."/>
            <person name="Pallen M.J."/>
        </authorList>
    </citation>
    <scope>NUCLEOTIDE SEQUENCE</scope>
    <source>
        <strain evidence="5">ChiBcec2-4451</strain>
    </source>
</reference>